<keyword evidence="2" id="KW-1185">Reference proteome</keyword>
<evidence type="ECO:0000313" key="2">
    <source>
        <dbReference type="Proteomes" id="UP001164305"/>
    </source>
</evidence>
<reference evidence="1" key="1">
    <citation type="submission" date="2022-10" db="EMBL/GenBank/DDBJ databases">
        <title>Whole-Genome Sequencing of Brachybacterium huguangmaarense BRM-3, Isolated from Betula schmidtii.</title>
        <authorList>
            <person name="Haam D."/>
        </authorList>
    </citation>
    <scope>NUCLEOTIDE SEQUENCE</scope>
    <source>
        <strain evidence="1">BRM-3</strain>
    </source>
</reference>
<proteinExistence type="predicted"/>
<accession>A0ABY6FXP5</accession>
<dbReference type="EMBL" id="CP107020">
    <property type="protein sequence ID" value="UYG15697.1"/>
    <property type="molecule type" value="Genomic_DNA"/>
</dbReference>
<dbReference type="NCBIfam" id="TIGR03089">
    <property type="entry name" value="TIGR03089 family protein"/>
    <property type="match status" value="1"/>
</dbReference>
<protein>
    <submittedName>
        <fullName evidence="1">TIGR03089 family protein</fullName>
    </submittedName>
</protein>
<evidence type="ECO:0000313" key="1">
    <source>
        <dbReference type="EMBL" id="UYG15697.1"/>
    </source>
</evidence>
<organism evidence="1 2">
    <name type="scientific">Brachybacterium huguangmaarense</name>
    <dbReference type="NCBI Taxonomy" id="1652028"/>
    <lineage>
        <taxon>Bacteria</taxon>
        <taxon>Bacillati</taxon>
        <taxon>Actinomycetota</taxon>
        <taxon>Actinomycetes</taxon>
        <taxon>Micrococcales</taxon>
        <taxon>Dermabacteraceae</taxon>
        <taxon>Brachybacterium</taxon>
    </lineage>
</organism>
<dbReference type="RefSeq" id="WP_263592911.1">
    <property type="nucleotide sequence ID" value="NZ_CP107020.1"/>
</dbReference>
<name>A0ABY6FXP5_9MICO</name>
<gene>
    <name evidence="1" type="ORF">BRM3_08570</name>
</gene>
<sequence>MTAARRSLPAALPAALLDALEATGPRPALVWYGEEGRTELSGHVLASWVIKSVNHLADEVALAAGDGLLLDLPAHWKRLVLALAGWSLGLEVHVAPGRDDAAAAPAAAPPSGGTVATDAPEGQAALDADEVLALEAVALSMRFPGPLPPLTRDWAQEVRASGDALGVPLGPWSGPAPDEGPASRAVLVASDGAAGGAVAAALLAVLAGGGLVVGPAARVDPAQAASEGVAAP</sequence>
<dbReference type="Proteomes" id="UP001164305">
    <property type="component" value="Chromosome"/>
</dbReference>
<dbReference type="InterPro" id="IPR017523">
    <property type="entry name" value="Rv3268"/>
</dbReference>